<feature type="region of interest" description="Disordered" evidence="1">
    <location>
        <begin position="1"/>
        <end position="99"/>
    </location>
</feature>
<feature type="compositionally biased region" description="Basic and acidic residues" evidence="1">
    <location>
        <begin position="1"/>
        <end position="10"/>
    </location>
</feature>
<name>A0A0G4EV96_VITBC</name>
<dbReference type="Proteomes" id="UP000041254">
    <property type="component" value="Unassembled WGS sequence"/>
</dbReference>
<dbReference type="AlphaFoldDB" id="A0A0G4EV96"/>
<dbReference type="EMBL" id="CDMY01000329">
    <property type="protein sequence ID" value="CEM02541.1"/>
    <property type="molecule type" value="Genomic_DNA"/>
</dbReference>
<dbReference type="InParanoid" id="A0A0G4EV96"/>
<evidence type="ECO:0000313" key="2">
    <source>
        <dbReference type="EMBL" id="CEM02541.1"/>
    </source>
</evidence>
<evidence type="ECO:0000256" key="1">
    <source>
        <dbReference type="SAM" id="MobiDB-lite"/>
    </source>
</evidence>
<keyword evidence="3" id="KW-1185">Reference proteome</keyword>
<accession>A0A0G4EV96</accession>
<feature type="compositionally biased region" description="Basic and acidic residues" evidence="1">
    <location>
        <begin position="40"/>
        <end position="68"/>
    </location>
</feature>
<reference evidence="2 3" key="1">
    <citation type="submission" date="2014-11" db="EMBL/GenBank/DDBJ databases">
        <authorList>
            <person name="Zhu J."/>
            <person name="Qi W."/>
            <person name="Song R."/>
        </authorList>
    </citation>
    <scope>NUCLEOTIDE SEQUENCE [LARGE SCALE GENOMIC DNA]</scope>
</reference>
<organism evidence="2 3">
    <name type="scientific">Vitrella brassicaformis (strain CCMP3155)</name>
    <dbReference type="NCBI Taxonomy" id="1169540"/>
    <lineage>
        <taxon>Eukaryota</taxon>
        <taxon>Sar</taxon>
        <taxon>Alveolata</taxon>
        <taxon>Colpodellida</taxon>
        <taxon>Vitrellaceae</taxon>
        <taxon>Vitrella</taxon>
    </lineage>
</organism>
<dbReference type="VEuPathDB" id="CryptoDB:Vbra_20927"/>
<evidence type="ECO:0000313" key="3">
    <source>
        <dbReference type="Proteomes" id="UP000041254"/>
    </source>
</evidence>
<proteinExistence type="predicted"/>
<gene>
    <name evidence="2" type="ORF">Vbra_20927</name>
</gene>
<sequence>MPDIASCRHDSHSHKQTALALPSDQMADVLKEVEEEEAKEEEKELASEREHHEEIGAEREREANRQQEEENELAQQQQQPDHVLPPAAPVGAGVHKEKPCEAAKHLRRLKKEHAEHMHDAIKDIIGSIISKASDVSLLSQDALAKPGQP</sequence>
<protein>
    <submittedName>
        <fullName evidence="2">Uncharacterized protein</fullName>
    </submittedName>
</protein>